<dbReference type="FunFam" id="3.80.10.10:FF:000233">
    <property type="entry name" value="Leucine-rich repeat receptor-like protein kinase TDR"/>
    <property type="match status" value="1"/>
</dbReference>
<evidence type="ECO:0000256" key="21">
    <source>
        <dbReference type="SAM" id="Phobius"/>
    </source>
</evidence>
<evidence type="ECO:0000256" key="9">
    <source>
        <dbReference type="ARBA" id="ARBA00022679"/>
    </source>
</evidence>
<feature type="domain" description="Protein kinase" evidence="23">
    <location>
        <begin position="684"/>
        <end position="985"/>
    </location>
</feature>
<evidence type="ECO:0000256" key="18">
    <source>
        <dbReference type="ARBA" id="ARBA00023180"/>
    </source>
</evidence>
<evidence type="ECO:0000256" key="16">
    <source>
        <dbReference type="ARBA" id="ARBA00022989"/>
    </source>
</evidence>
<dbReference type="PROSITE" id="PS50011">
    <property type="entry name" value="PROTEIN_KINASE_DOM"/>
    <property type="match status" value="1"/>
</dbReference>
<dbReference type="AlphaFoldDB" id="A0A251NTL0"/>
<dbReference type="Pfam" id="PF00069">
    <property type="entry name" value="Pkinase"/>
    <property type="match status" value="1"/>
</dbReference>
<comment type="subcellular location">
    <subcellularLocation>
        <location evidence="1">Cell membrane</location>
        <topology evidence="1">Single-pass membrane protein</topology>
    </subcellularLocation>
    <subcellularLocation>
        <location evidence="2">Membrane</location>
        <topology evidence="2">Single-pass type I membrane protein</topology>
    </subcellularLocation>
</comment>
<dbReference type="PRINTS" id="PR00019">
    <property type="entry name" value="LEURICHRPT"/>
</dbReference>
<evidence type="ECO:0000256" key="11">
    <source>
        <dbReference type="ARBA" id="ARBA00022729"/>
    </source>
</evidence>
<feature type="signal peptide" evidence="22">
    <location>
        <begin position="1"/>
        <end position="24"/>
    </location>
</feature>
<dbReference type="InterPro" id="IPR050647">
    <property type="entry name" value="Plant_LRR-RLKs"/>
</dbReference>
<organism evidence="24 25">
    <name type="scientific">Prunus persica</name>
    <name type="common">Peach</name>
    <name type="synonym">Amygdalus persica</name>
    <dbReference type="NCBI Taxonomy" id="3760"/>
    <lineage>
        <taxon>Eukaryota</taxon>
        <taxon>Viridiplantae</taxon>
        <taxon>Streptophyta</taxon>
        <taxon>Embryophyta</taxon>
        <taxon>Tracheophyta</taxon>
        <taxon>Spermatophyta</taxon>
        <taxon>Magnoliopsida</taxon>
        <taxon>eudicotyledons</taxon>
        <taxon>Gunneridae</taxon>
        <taxon>Pentapetalae</taxon>
        <taxon>rosids</taxon>
        <taxon>fabids</taxon>
        <taxon>Rosales</taxon>
        <taxon>Rosaceae</taxon>
        <taxon>Amygdaloideae</taxon>
        <taxon>Amygdaleae</taxon>
        <taxon>Prunus</taxon>
    </lineage>
</organism>
<dbReference type="GO" id="GO:0051707">
    <property type="term" value="P:response to other organism"/>
    <property type="evidence" value="ECO:0007669"/>
    <property type="project" value="UniProtKB-ARBA"/>
</dbReference>
<keyword evidence="9" id="KW-0808">Transferase</keyword>
<evidence type="ECO:0000256" key="1">
    <source>
        <dbReference type="ARBA" id="ARBA00004162"/>
    </source>
</evidence>
<dbReference type="InterPro" id="IPR011009">
    <property type="entry name" value="Kinase-like_dom_sf"/>
</dbReference>
<dbReference type="PANTHER" id="PTHR48056">
    <property type="entry name" value="LRR RECEPTOR-LIKE SERINE/THREONINE-PROTEIN KINASE-RELATED"/>
    <property type="match status" value="1"/>
</dbReference>
<dbReference type="FunFam" id="3.80.10.10:FF:000453">
    <property type="entry name" value="Leucine-rich receptor-like protein kinase family protein"/>
    <property type="match status" value="1"/>
</dbReference>
<keyword evidence="13" id="KW-0547">Nucleotide-binding</keyword>
<evidence type="ECO:0000256" key="22">
    <source>
        <dbReference type="SAM" id="SignalP"/>
    </source>
</evidence>
<dbReference type="FunFam" id="3.80.10.10:FF:000077">
    <property type="entry name" value="LRR receptor-like serine/threonine-protein kinase ERL1"/>
    <property type="match status" value="1"/>
</dbReference>
<evidence type="ECO:0000313" key="24">
    <source>
        <dbReference type="EMBL" id="ONI02651.1"/>
    </source>
</evidence>
<evidence type="ECO:0000256" key="20">
    <source>
        <dbReference type="ARBA" id="ARBA00048679"/>
    </source>
</evidence>
<dbReference type="InterPro" id="IPR000719">
    <property type="entry name" value="Prot_kinase_dom"/>
</dbReference>
<evidence type="ECO:0000256" key="12">
    <source>
        <dbReference type="ARBA" id="ARBA00022737"/>
    </source>
</evidence>
<comment type="similarity">
    <text evidence="3">Belongs to the protein kinase superfamily. Ser/Thr protein kinase family.</text>
</comment>
<dbReference type="GO" id="GO:0009791">
    <property type="term" value="P:post-embryonic development"/>
    <property type="evidence" value="ECO:0007669"/>
    <property type="project" value="UniProtKB-ARBA"/>
</dbReference>
<dbReference type="InterPro" id="IPR003591">
    <property type="entry name" value="Leu-rich_rpt_typical-subtyp"/>
</dbReference>
<dbReference type="SMART" id="SM00220">
    <property type="entry name" value="S_TKc"/>
    <property type="match status" value="1"/>
</dbReference>
<protein>
    <recommendedName>
        <fullName evidence="4">non-specific serine/threonine protein kinase</fullName>
        <ecNumber evidence="4">2.7.11.1</ecNumber>
    </recommendedName>
</protein>
<evidence type="ECO:0000259" key="23">
    <source>
        <dbReference type="PROSITE" id="PS50011"/>
    </source>
</evidence>
<dbReference type="PROSITE" id="PS00108">
    <property type="entry name" value="PROTEIN_KINASE_ST"/>
    <property type="match status" value="1"/>
</dbReference>
<dbReference type="Pfam" id="PF00560">
    <property type="entry name" value="LRR_1"/>
    <property type="match status" value="4"/>
</dbReference>
<keyword evidence="11 22" id="KW-0732">Signal</keyword>
<dbReference type="GO" id="GO:0005524">
    <property type="term" value="F:ATP binding"/>
    <property type="evidence" value="ECO:0007669"/>
    <property type="project" value="UniProtKB-KW"/>
</dbReference>
<dbReference type="InterPro" id="IPR008271">
    <property type="entry name" value="Ser/Thr_kinase_AS"/>
</dbReference>
<accession>A0A251NTL0</accession>
<keyword evidence="17 21" id="KW-0472">Membrane</keyword>
<dbReference type="InterPro" id="IPR013210">
    <property type="entry name" value="LRR_N_plant-typ"/>
</dbReference>
<dbReference type="Proteomes" id="UP000006882">
    <property type="component" value="Chromosome G6"/>
</dbReference>
<keyword evidence="25" id="KW-1185">Reference proteome</keyword>
<evidence type="ECO:0000256" key="19">
    <source>
        <dbReference type="ARBA" id="ARBA00047899"/>
    </source>
</evidence>
<dbReference type="SMART" id="SM00369">
    <property type="entry name" value="LRR_TYP"/>
    <property type="match status" value="5"/>
</dbReference>
<dbReference type="PANTHER" id="PTHR48056:SF35">
    <property type="entry name" value="LRR RECEPTOR-LIKE SERINE_THREONINE-PROTEIN KINASE HSL2"/>
    <property type="match status" value="1"/>
</dbReference>
<sequence>MRHLPLKSLLVLFAVHLCVSSVMASLAGDTQTLIRVKAKLSDPDGKLDDWVPNSDHNPCNWTGITCEPNTHTVLAVNISGLGIAGGFPYGFCHIRTLRNLSVSFNSINGSLQTQTLSLCSHLQVLELESNYIVGELPEFSPDFTDLQVLDLQSNNFSGDIPASFGRLPSLKVLLLSQNLLNGSIPSFLCNLTELTRLALAYNPFKHAVLPSEIGNLTKLETLFIPQSNVKGQIPDSIGNLVSLKSLDLSQNSLTGVLPESIGRLRSAFEIELFTNHLFGELPESIANLSSLRYLDLSLNAFTGKLSEKIAGMRLVSLNLNDNFLQGEVPQILGSNPILRQLKLFNNSFSGSLPENLGRYSDLDDLDVSTNKFTGELPKYLCYKKKLTRLVAFSNQFSGNLPDTLSECDSLGYVRIEHNEFSGVVSDKFWGLPLLTFLQINNNRFNGTFSPSISAANGLTTLLISGNQFSGGIPPEMCKLSDLAKLDLSKNQFSGDLPLCITELKKLQKLKMQENMFSGQIPSQVSSWTELIELNLASNQLSGWIPPELGDLPVLNYLDLSENFLTGEIPVELTKLKLNQFNVSNNKLYGKIPSGFNYELYVSGLMGNPNLCSPDLKPMPTCSKPKSAAPFLIVILSVCVLLLVGSLAWYLKLRSKAFGGKTKRLYRVTTFQRVGFNEEEVMSSLTKENQIATGGSGHVYRVKLKTGQTVAVKKLWGGSREPETEGVFRSEVETLGRIRHGNIVKLMFCCSGEDSRILGYEYMENGSLGDCLHGEKVGALEDWAKRFEIAVGSAHGLAYLHHDCVPAIVHRDVKSNNILLDEDWTPRLADFGLAKTLQKDVAAGCGAMSRIAGSYGYIAPEYAYTLKVTEKSDVYSFGVVLLELITGKRPNDLSFGENQDLVKWVSEAAVGSPERGEENGGDGNGCFNADLSQIVDPRMNLSTCDYDEIEKVLMVALLCTSAFPINRPSMRKVVEMLNDRNQSRSFKMMAQI</sequence>
<feature type="transmembrane region" description="Helical" evidence="21">
    <location>
        <begin position="627"/>
        <end position="650"/>
    </location>
</feature>
<dbReference type="InterPro" id="IPR032675">
    <property type="entry name" value="LRR_dom_sf"/>
</dbReference>
<evidence type="ECO:0000256" key="3">
    <source>
        <dbReference type="ARBA" id="ARBA00008684"/>
    </source>
</evidence>
<gene>
    <name evidence="24" type="ORF">PRUPE_6G212600</name>
</gene>
<dbReference type="FunFam" id="1.10.510.10:FF:000417">
    <property type="entry name" value="Leucine-rich repeat receptor-like protein kinase"/>
    <property type="match status" value="1"/>
</dbReference>
<dbReference type="OrthoDB" id="2021138at2759"/>
<dbReference type="EMBL" id="CM007656">
    <property type="protein sequence ID" value="ONI02651.1"/>
    <property type="molecule type" value="Genomic_DNA"/>
</dbReference>
<keyword evidence="6" id="KW-0723">Serine/threonine-protein kinase</keyword>
<dbReference type="Pfam" id="PF08263">
    <property type="entry name" value="LRRNT_2"/>
    <property type="match status" value="1"/>
</dbReference>
<evidence type="ECO:0000256" key="15">
    <source>
        <dbReference type="ARBA" id="ARBA00022840"/>
    </source>
</evidence>
<keyword evidence="7" id="KW-0597">Phosphoprotein</keyword>
<dbReference type="Gene3D" id="3.80.10.10">
    <property type="entry name" value="Ribonuclease Inhibitor"/>
    <property type="match status" value="3"/>
</dbReference>
<dbReference type="eggNOG" id="ENOG502R5E1">
    <property type="taxonomic scope" value="Eukaryota"/>
</dbReference>
<dbReference type="GO" id="GO:0006952">
    <property type="term" value="P:defense response"/>
    <property type="evidence" value="ECO:0007669"/>
    <property type="project" value="UniProtKB-ARBA"/>
</dbReference>
<evidence type="ECO:0000256" key="10">
    <source>
        <dbReference type="ARBA" id="ARBA00022692"/>
    </source>
</evidence>
<evidence type="ECO:0000256" key="2">
    <source>
        <dbReference type="ARBA" id="ARBA00004479"/>
    </source>
</evidence>
<dbReference type="Gene3D" id="3.30.200.20">
    <property type="entry name" value="Phosphorylase Kinase, domain 1"/>
    <property type="match status" value="1"/>
</dbReference>
<dbReference type="SMR" id="A0A251NTL0"/>
<feature type="chain" id="PRO_5011993010" description="non-specific serine/threonine protein kinase" evidence="22">
    <location>
        <begin position="25"/>
        <end position="991"/>
    </location>
</feature>
<evidence type="ECO:0000256" key="4">
    <source>
        <dbReference type="ARBA" id="ARBA00012513"/>
    </source>
</evidence>
<evidence type="ECO:0000256" key="13">
    <source>
        <dbReference type="ARBA" id="ARBA00022741"/>
    </source>
</evidence>
<dbReference type="Pfam" id="PF13855">
    <property type="entry name" value="LRR_8"/>
    <property type="match status" value="1"/>
</dbReference>
<dbReference type="SUPFAM" id="SSF52047">
    <property type="entry name" value="RNI-like"/>
    <property type="match status" value="1"/>
</dbReference>
<comment type="catalytic activity">
    <reaction evidence="19">
        <text>L-threonyl-[protein] + ATP = O-phospho-L-threonyl-[protein] + ADP + H(+)</text>
        <dbReference type="Rhea" id="RHEA:46608"/>
        <dbReference type="Rhea" id="RHEA-COMP:11060"/>
        <dbReference type="Rhea" id="RHEA-COMP:11605"/>
        <dbReference type="ChEBI" id="CHEBI:15378"/>
        <dbReference type="ChEBI" id="CHEBI:30013"/>
        <dbReference type="ChEBI" id="CHEBI:30616"/>
        <dbReference type="ChEBI" id="CHEBI:61977"/>
        <dbReference type="ChEBI" id="CHEBI:456216"/>
        <dbReference type="EC" id="2.7.11.1"/>
    </reaction>
</comment>
<evidence type="ECO:0000256" key="5">
    <source>
        <dbReference type="ARBA" id="ARBA00022475"/>
    </source>
</evidence>
<dbReference type="GO" id="GO:0005886">
    <property type="term" value="C:plasma membrane"/>
    <property type="evidence" value="ECO:0000318"/>
    <property type="project" value="GO_Central"/>
</dbReference>
<keyword evidence="14" id="KW-0418">Kinase</keyword>
<keyword evidence="10 21" id="KW-0812">Transmembrane</keyword>
<name>A0A251NTL0_PRUPE</name>
<dbReference type="EC" id="2.7.11.1" evidence="4"/>
<comment type="catalytic activity">
    <reaction evidence="20">
        <text>L-seryl-[protein] + ATP = O-phospho-L-seryl-[protein] + ADP + H(+)</text>
        <dbReference type="Rhea" id="RHEA:17989"/>
        <dbReference type="Rhea" id="RHEA-COMP:9863"/>
        <dbReference type="Rhea" id="RHEA-COMP:11604"/>
        <dbReference type="ChEBI" id="CHEBI:15378"/>
        <dbReference type="ChEBI" id="CHEBI:29999"/>
        <dbReference type="ChEBI" id="CHEBI:30616"/>
        <dbReference type="ChEBI" id="CHEBI:83421"/>
        <dbReference type="ChEBI" id="CHEBI:456216"/>
        <dbReference type="EC" id="2.7.11.1"/>
    </reaction>
</comment>
<evidence type="ECO:0000313" key="25">
    <source>
        <dbReference type="Proteomes" id="UP000006882"/>
    </source>
</evidence>
<keyword evidence="18" id="KW-0325">Glycoprotein</keyword>
<proteinExistence type="inferred from homology"/>
<evidence type="ECO:0000256" key="14">
    <source>
        <dbReference type="ARBA" id="ARBA00022777"/>
    </source>
</evidence>
<evidence type="ECO:0000256" key="17">
    <source>
        <dbReference type="ARBA" id="ARBA00023136"/>
    </source>
</evidence>
<keyword evidence="12" id="KW-0677">Repeat</keyword>
<reference evidence="24 25" key="1">
    <citation type="journal article" date="2013" name="Nat. Genet.">
        <title>The high-quality draft genome of peach (Prunus persica) identifies unique patterns of genetic diversity, domestication and genome evolution.</title>
        <authorList>
            <consortium name="International Peach Genome Initiative"/>
            <person name="Verde I."/>
            <person name="Abbott A.G."/>
            <person name="Scalabrin S."/>
            <person name="Jung S."/>
            <person name="Shu S."/>
            <person name="Marroni F."/>
            <person name="Zhebentyayeva T."/>
            <person name="Dettori M.T."/>
            <person name="Grimwood J."/>
            <person name="Cattonaro F."/>
            <person name="Zuccolo A."/>
            <person name="Rossini L."/>
            <person name="Jenkins J."/>
            <person name="Vendramin E."/>
            <person name="Meisel L.A."/>
            <person name="Decroocq V."/>
            <person name="Sosinski B."/>
            <person name="Prochnik S."/>
            <person name="Mitros T."/>
            <person name="Policriti A."/>
            <person name="Cipriani G."/>
            <person name="Dondini L."/>
            <person name="Ficklin S."/>
            <person name="Goodstein D.M."/>
            <person name="Xuan P."/>
            <person name="Del Fabbro C."/>
            <person name="Aramini V."/>
            <person name="Copetti D."/>
            <person name="Gonzalez S."/>
            <person name="Horner D.S."/>
            <person name="Falchi R."/>
            <person name="Lucas S."/>
            <person name="Mica E."/>
            <person name="Maldonado J."/>
            <person name="Lazzari B."/>
            <person name="Bielenberg D."/>
            <person name="Pirona R."/>
            <person name="Miculan M."/>
            <person name="Barakat A."/>
            <person name="Testolin R."/>
            <person name="Stella A."/>
            <person name="Tartarini S."/>
            <person name="Tonutti P."/>
            <person name="Arus P."/>
            <person name="Orellana A."/>
            <person name="Wells C."/>
            <person name="Main D."/>
            <person name="Vizzotto G."/>
            <person name="Silva H."/>
            <person name="Salamini F."/>
            <person name="Schmutz J."/>
            <person name="Morgante M."/>
            <person name="Rokhsar D.S."/>
        </authorList>
    </citation>
    <scope>NUCLEOTIDE SEQUENCE [LARGE SCALE GENOMIC DNA]</scope>
    <source>
        <strain evidence="25">cv. Nemared</strain>
    </source>
</reference>
<dbReference type="GO" id="GO:0004674">
    <property type="term" value="F:protein serine/threonine kinase activity"/>
    <property type="evidence" value="ECO:0007669"/>
    <property type="project" value="UniProtKB-KW"/>
</dbReference>
<dbReference type="STRING" id="3760.A0A251NTL0"/>
<evidence type="ECO:0000256" key="6">
    <source>
        <dbReference type="ARBA" id="ARBA00022527"/>
    </source>
</evidence>
<keyword evidence="5" id="KW-1003">Cell membrane</keyword>
<keyword evidence="16 21" id="KW-1133">Transmembrane helix</keyword>
<dbReference type="Gene3D" id="1.10.510.10">
    <property type="entry name" value="Transferase(Phosphotransferase) domain 1"/>
    <property type="match status" value="1"/>
</dbReference>
<evidence type="ECO:0000256" key="7">
    <source>
        <dbReference type="ARBA" id="ARBA00022553"/>
    </source>
</evidence>
<dbReference type="SUPFAM" id="SSF56112">
    <property type="entry name" value="Protein kinase-like (PK-like)"/>
    <property type="match status" value="1"/>
</dbReference>
<keyword evidence="15" id="KW-0067">ATP-binding</keyword>
<evidence type="ECO:0000256" key="8">
    <source>
        <dbReference type="ARBA" id="ARBA00022614"/>
    </source>
</evidence>
<dbReference type="SUPFAM" id="SSF52058">
    <property type="entry name" value="L domain-like"/>
    <property type="match status" value="1"/>
</dbReference>
<keyword evidence="8" id="KW-0433">Leucine-rich repeat</keyword>
<dbReference type="InterPro" id="IPR001611">
    <property type="entry name" value="Leu-rich_rpt"/>
</dbReference>
<dbReference type="Gramene" id="ONI02651">
    <property type="protein sequence ID" value="ONI02651"/>
    <property type="gene ID" value="PRUPE_6G212600"/>
</dbReference>